<sequence length="156" mass="16937">MIRVPAEVQRAFALPVSPEAAFALMRDVPAWGALFPNVARITALEEDVWQWDMKPLGPPGFEARTVYACRYVFNAEAHEVTWTPEPGVGNATFAGGVRFAPEASGGGTAGTLWLDAALDIPAPRFMGGIVRPAVAFEFGRMTDQFLSRLETAVRDL</sequence>
<proteinExistence type="predicted"/>
<reference evidence="1 2" key="1">
    <citation type="submission" date="2016-11" db="EMBL/GenBank/DDBJ databases">
        <title>Study of marine rhodopsin-containing bacteria.</title>
        <authorList>
            <person name="Yoshizawa S."/>
            <person name="Kumagai Y."/>
            <person name="Kogure K."/>
        </authorList>
    </citation>
    <scope>NUCLEOTIDE SEQUENCE [LARGE SCALE GENOMIC DNA]</scope>
    <source>
        <strain evidence="1 2">SG-29</strain>
    </source>
</reference>
<accession>A0A259U1H0</accession>
<protein>
    <recommendedName>
        <fullName evidence="3">Polyketide cyclase</fullName>
    </recommendedName>
</protein>
<organism evidence="1 2">
    <name type="scientific">Rubricoccus marinus</name>
    <dbReference type="NCBI Taxonomy" id="716817"/>
    <lineage>
        <taxon>Bacteria</taxon>
        <taxon>Pseudomonadati</taxon>
        <taxon>Rhodothermota</taxon>
        <taxon>Rhodothermia</taxon>
        <taxon>Rhodothermales</taxon>
        <taxon>Rubricoccaceae</taxon>
        <taxon>Rubricoccus</taxon>
    </lineage>
</organism>
<evidence type="ECO:0008006" key="3">
    <source>
        <dbReference type="Google" id="ProtNLM"/>
    </source>
</evidence>
<dbReference type="AlphaFoldDB" id="A0A259U1H0"/>
<dbReference type="Gene3D" id="3.30.530.20">
    <property type="match status" value="1"/>
</dbReference>
<dbReference type="InterPro" id="IPR019587">
    <property type="entry name" value="Polyketide_cyclase/dehydratase"/>
</dbReference>
<dbReference type="SUPFAM" id="SSF55961">
    <property type="entry name" value="Bet v1-like"/>
    <property type="match status" value="1"/>
</dbReference>
<evidence type="ECO:0000313" key="1">
    <source>
        <dbReference type="EMBL" id="OZC03664.1"/>
    </source>
</evidence>
<dbReference type="Pfam" id="PF10604">
    <property type="entry name" value="Polyketide_cyc2"/>
    <property type="match status" value="1"/>
</dbReference>
<evidence type="ECO:0000313" key="2">
    <source>
        <dbReference type="Proteomes" id="UP000216446"/>
    </source>
</evidence>
<name>A0A259U1H0_9BACT</name>
<dbReference type="RefSeq" id="WP_094549278.1">
    <property type="nucleotide sequence ID" value="NZ_MQWB01000001.1"/>
</dbReference>
<dbReference type="InParanoid" id="A0A259U1H0"/>
<keyword evidence="2" id="KW-1185">Reference proteome</keyword>
<dbReference type="InterPro" id="IPR023393">
    <property type="entry name" value="START-like_dom_sf"/>
</dbReference>
<dbReference type="OrthoDB" id="8903592at2"/>
<gene>
    <name evidence="1" type="ORF">BSZ36_12145</name>
</gene>
<dbReference type="Proteomes" id="UP000216446">
    <property type="component" value="Unassembled WGS sequence"/>
</dbReference>
<dbReference type="EMBL" id="MQWB01000001">
    <property type="protein sequence ID" value="OZC03664.1"/>
    <property type="molecule type" value="Genomic_DNA"/>
</dbReference>
<comment type="caution">
    <text evidence="1">The sequence shown here is derived from an EMBL/GenBank/DDBJ whole genome shotgun (WGS) entry which is preliminary data.</text>
</comment>